<dbReference type="RefSeq" id="WP_165259677.1">
    <property type="nucleotide sequence ID" value="NZ_JAAKGT010000006.1"/>
</dbReference>
<dbReference type="EMBL" id="JAAKGT010000006">
    <property type="protein sequence ID" value="NGM50809.1"/>
    <property type="molecule type" value="Genomic_DNA"/>
</dbReference>
<name>A0A6G4QZC9_9CAUL</name>
<reference evidence="1" key="1">
    <citation type="submission" date="2020-02" db="EMBL/GenBank/DDBJ databases">
        <authorList>
            <person name="Gao J."/>
            <person name="Sun J."/>
        </authorList>
    </citation>
    <scope>NUCLEOTIDE SEQUENCE</scope>
    <source>
        <strain evidence="1">602-2</strain>
    </source>
</reference>
<dbReference type="AlphaFoldDB" id="A0A6G4QZC9"/>
<organism evidence="1">
    <name type="scientific">Caulobacter sp. 602-2</name>
    <dbReference type="NCBI Taxonomy" id="2710887"/>
    <lineage>
        <taxon>Bacteria</taxon>
        <taxon>Pseudomonadati</taxon>
        <taxon>Pseudomonadota</taxon>
        <taxon>Alphaproteobacteria</taxon>
        <taxon>Caulobacterales</taxon>
        <taxon>Caulobacteraceae</taxon>
        <taxon>Caulobacter</taxon>
    </lineage>
</organism>
<gene>
    <name evidence="1" type="ORF">G5B46_14420</name>
</gene>
<comment type="caution">
    <text evidence="1">The sequence shown here is derived from an EMBL/GenBank/DDBJ whole genome shotgun (WGS) entry which is preliminary data.</text>
</comment>
<protein>
    <submittedName>
        <fullName evidence="1">Uncharacterized protein</fullName>
    </submittedName>
</protein>
<evidence type="ECO:0000313" key="1">
    <source>
        <dbReference type="EMBL" id="NGM50809.1"/>
    </source>
</evidence>
<accession>A0A6G4QZC9</accession>
<sequence>MGGIGVNHFATFHFEDPAAAPKAHGRSVRDFAAALHRDLDLPGAKPDAPFGDEELSIFSVALGDAEFSVGVSAKGQSSNEIWELHVQLPHPAFFRKARETELETMRRLDEALHRQLQALGAQDLRWFVQDKRDDAGQVEP</sequence>
<proteinExistence type="predicted"/>